<dbReference type="AlphaFoldDB" id="A0A484BCP5"/>
<name>A0A484BCP5_DRONA</name>
<evidence type="ECO:0000313" key="1">
    <source>
        <dbReference type="EMBL" id="TDG46072.1"/>
    </source>
</evidence>
<organism evidence="1 2">
    <name type="scientific">Drosophila navojoa</name>
    <name type="common">Fruit fly</name>
    <dbReference type="NCBI Taxonomy" id="7232"/>
    <lineage>
        <taxon>Eukaryota</taxon>
        <taxon>Metazoa</taxon>
        <taxon>Ecdysozoa</taxon>
        <taxon>Arthropoda</taxon>
        <taxon>Hexapoda</taxon>
        <taxon>Insecta</taxon>
        <taxon>Pterygota</taxon>
        <taxon>Neoptera</taxon>
        <taxon>Endopterygota</taxon>
        <taxon>Diptera</taxon>
        <taxon>Brachycera</taxon>
        <taxon>Muscomorpha</taxon>
        <taxon>Ephydroidea</taxon>
        <taxon>Drosophilidae</taxon>
        <taxon>Drosophila</taxon>
    </lineage>
</organism>
<keyword evidence="2" id="KW-1185">Reference proteome</keyword>
<proteinExistence type="predicted"/>
<dbReference type="Proteomes" id="UP000295192">
    <property type="component" value="Unassembled WGS sequence"/>
</dbReference>
<reference evidence="1 2" key="1">
    <citation type="journal article" date="2019" name="J. Hered.">
        <title>An Improved Genome Assembly for Drosophila navojoa, the Basal Species in the mojavensis Cluster.</title>
        <authorList>
            <person name="Vanderlinde T."/>
            <person name="Dupim E.G."/>
            <person name="Nazario-Yepiz N.O."/>
            <person name="Carvalho A.B."/>
        </authorList>
    </citation>
    <scope>NUCLEOTIDE SEQUENCE [LARGE SCALE GENOMIC DNA]</scope>
    <source>
        <strain evidence="1">Navoj_Jal97</strain>
        <tissue evidence="1">Whole organism</tissue>
    </source>
</reference>
<sequence>MNFTSLFNVNNSSFEEMWNQGIMEEPSEQEKKIFASMKPYRVPFAMSSRSDKRMANAYRSLHDLRALEASDDMEMIYTRKICRMCLMPVPLCRGVGYNLMAYEMDKEKANDPYARQLRKYIMLQQQAANEDT</sequence>
<comment type="caution">
    <text evidence="1">The sequence shown here is derived from an EMBL/GenBank/DDBJ whole genome shotgun (WGS) entry which is preliminary data.</text>
</comment>
<gene>
    <name evidence="1" type="ORF">AWZ03_007521</name>
</gene>
<dbReference type="EMBL" id="LSRL02000065">
    <property type="protein sequence ID" value="TDG46072.1"/>
    <property type="molecule type" value="Genomic_DNA"/>
</dbReference>
<accession>A0A484BCP5</accession>
<protein>
    <submittedName>
        <fullName evidence="1">Uncharacterized protein</fullName>
    </submittedName>
</protein>
<dbReference type="OMA" id="IFASMQP"/>
<evidence type="ECO:0000313" key="2">
    <source>
        <dbReference type="Proteomes" id="UP000295192"/>
    </source>
</evidence>